<dbReference type="AlphaFoldDB" id="A0A0N9I229"/>
<dbReference type="Proteomes" id="UP000063699">
    <property type="component" value="Chromosome"/>
</dbReference>
<dbReference type="OrthoDB" id="9812156at2"/>
<feature type="region of interest" description="Disordered" evidence="1">
    <location>
        <begin position="157"/>
        <end position="176"/>
    </location>
</feature>
<proteinExistence type="predicted"/>
<evidence type="ECO:0008006" key="4">
    <source>
        <dbReference type="Google" id="ProtNLM"/>
    </source>
</evidence>
<evidence type="ECO:0000313" key="2">
    <source>
        <dbReference type="EMBL" id="ALG08773.1"/>
    </source>
</evidence>
<gene>
    <name evidence="2" type="ORF">AOZ06_19290</name>
</gene>
<evidence type="ECO:0000256" key="1">
    <source>
        <dbReference type="SAM" id="MobiDB-lite"/>
    </source>
</evidence>
<protein>
    <recommendedName>
        <fullName evidence="4">Excalibur calcium-binding domain-containing protein</fullName>
    </recommendedName>
</protein>
<feature type="region of interest" description="Disordered" evidence="1">
    <location>
        <begin position="190"/>
        <end position="239"/>
    </location>
</feature>
<name>A0A0N9I229_9PSEU</name>
<feature type="compositionally biased region" description="Low complexity" evidence="1">
    <location>
        <begin position="166"/>
        <end position="176"/>
    </location>
</feature>
<accession>A0A0N9I229</accession>
<evidence type="ECO:0000313" key="3">
    <source>
        <dbReference type="Proteomes" id="UP000063699"/>
    </source>
</evidence>
<organism evidence="2 3">
    <name type="scientific">Kibdelosporangium phytohabitans</name>
    <dbReference type="NCBI Taxonomy" id="860235"/>
    <lineage>
        <taxon>Bacteria</taxon>
        <taxon>Bacillati</taxon>
        <taxon>Actinomycetota</taxon>
        <taxon>Actinomycetes</taxon>
        <taxon>Pseudonocardiales</taxon>
        <taxon>Pseudonocardiaceae</taxon>
        <taxon>Kibdelosporangium</taxon>
    </lineage>
</organism>
<keyword evidence="3" id="KW-1185">Reference proteome</keyword>
<dbReference type="RefSeq" id="WP_054290679.1">
    <property type="nucleotide sequence ID" value="NZ_CP012752.1"/>
</dbReference>
<dbReference type="EMBL" id="CP012752">
    <property type="protein sequence ID" value="ALG08773.1"/>
    <property type="molecule type" value="Genomic_DNA"/>
</dbReference>
<sequence length="290" mass="30070">MSGPFMLPGEVTVTVTREEDHQQHLARYPVTGAQLVAELAWCTVTTGKHQGQRAIEVRLDSVRVGELTHVMSDRYGALVSEVIERGHRPGCAAVLHDGKRGIEVTLRLPRADTAVVVPLARTADSPQPSRPRRRKPVWVAAAVVGGLLIISAIASKEDKPAPPAAAPTVNGTTVNGTAAAPVTTTTIGATTTTAAPAPTSVPVVTTTVPTTKKPSSTKQTPTTTSEPKPPAEPQDAAGCDPNYTPCVPIASDVDCAGGKGNGPAYVSGPITVIGEDIYKLDNNNDGIGCE</sequence>
<reference evidence="2 3" key="1">
    <citation type="submission" date="2015-07" db="EMBL/GenBank/DDBJ databases">
        <title>Genome sequencing of Kibdelosporangium phytohabitans.</title>
        <authorList>
            <person name="Qin S."/>
            <person name="Xing K."/>
        </authorList>
    </citation>
    <scope>NUCLEOTIDE SEQUENCE [LARGE SCALE GENOMIC DNA]</scope>
    <source>
        <strain evidence="2 3">KLBMP1111</strain>
    </source>
</reference>
<feature type="compositionally biased region" description="Low complexity" evidence="1">
    <location>
        <begin position="190"/>
        <end position="226"/>
    </location>
</feature>
<dbReference type="STRING" id="860235.AOZ06_19290"/>
<dbReference type="KEGG" id="kphy:AOZ06_19290"/>